<dbReference type="FunFam" id="1.10.10.10:FF:000001">
    <property type="entry name" value="LysR family transcriptional regulator"/>
    <property type="match status" value="1"/>
</dbReference>
<dbReference type="Pfam" id="PF00126">
    <property type="entry name" value="HTH_1"/>
    <property type="match status" value="1"/>
</dbReference>
<evidence type="ECO:0000256" key="1">
    <source>
        <dbReference type="ARBA" id="ARBA00009437"/>
    </source>
</evidence>
<dbReference type="PROSITE" id="PS50931">
    <property type="entry name" value="HTH_LYSR"/>
    <property type="match status" value="1"/>
</dbReference>
<dbReference type="EMBL" id="ML993002">
    <property type="protein sequence ID" value="KAF2206131.1"/>
    <property type="molecule type" value="Genomic_DNA"/>
</dbReference>
<dbReference type="PANTHER" id="PTHR30419">
    <property type="entry name" value="HTH-TYPE TRANSCRIPTIONAL REGULATOR YBHD"/>
    <property type="match status" value="1"/>
</dbReference>
<dbReference type="AlphaFoldDB" id="A0A6A6F0R9"/>
<dbReference type="GO" id="GO:0003700">
    <property type="term" value="F:DNA-binding transcription factor activity"/>
    <property type="evidence" value="ECO:0007669"/>
    <property type="project" value="InterPro"/>
</dbReference>
<protein>
    <recommendedName>
        <fullName evidence="5">HTH lysR-type domain-containing protein</fullName>
    </recommendedName>
</protein>
<evidence type="ECO:0000256" key="4">
    <source>
        <dbReference type="ARBA" id="ARBA00023163"/>
    </source>
</evidence>
<keyword evidence="4" id="KW-0804">Transcription</keyword>
<dbReference type="Pfam" id="PF03466">
    <property type="entry name" value="LysR_substrate"/>
    <property type="match status" value="1"/>
</dbReference>
<keyword evidence="7" id="KW-1185">Reference proteome</keyword>
<dbReference type="Gene3D" id="1.10.10.10">
    <property type="entry name" value="Winged helix-like DNA-binding domain superfamily/Winged helix DNA-binding domain"/>
    <property type="match status" value="1"/>
</dbReference>
<dbReference type="PANTHER" id="PTHR30419:SF28">
    <property type="entry name" value="HTH-TYPE TRANSCRIPTIONAL REGULATOR BSDA"/>
    <property type="match status" value="1"/>
</dbReference>
<keyword evidence="2" id="KW-0805">Transcription regulation</keyword>
<evidence type="ECO:0000259" key="5">
    <source>
        <dbReference type="PROSITE" id="PS50931"/>
    </source>
</evidence>
<dbReference type="Proteomes" id="UP000799539">
    <property type="component" value="Unassembled WGS sequence"/>
</dbReference>
<dbReference type="Gene3D" id="3.40.190.290">
    <property type="match status" value="1"/>
</dbReference>
<evidence type="ECO:0000256" key="2">
    <source>
        <dbReference type="ARBA" id="ARBA00023015"/>
    </source>
</evidence>
<gene>
    <name evidence="6" type="ORF">CERZMDRAFT_54329</name>
</gene>
<name>A0A6A6F0R9_9PEZI</name>
<dbReference type="SUPFAM" id="SSF53850">
    <property type="entry name" value="Periplasmic binding protein-like II"/>
    <property type="match status" value="1"/>
</dbReference>
<dbReference type="InterPro" id="IPR036390">
    <property type="entry name" value="WH_DNA-bd_sf"/>
</dbReference>
<dbReference type="InterPro" id="IPR050950">
    <property type="entry name" value="HTH-type_LysR_regulators"/>
</dbReference>
<reference evidence="6" key="1">
    <citation type="journal article" date="2020" name="Stud. Mycol.">
        <title>101 Dothideomycetes genomes: a test case for predicting lifestyles and emergence of pathogens.</title>
        <authorList>
            <person name="Haridas S."/>
            <person name="Albert R."/>
            <person name="Binder M."/>
            <person name="Bloem J."/>
            <person name="Labutti K."/>
            <person name="Salamov A."/>
            <person name="Andreopoulos B."/>
            <person name="Baker S."/>
            <person name="Barry K."/>
            <person name="Bills G."/>
            <person name="Bluhm B."/>
            <person name="Cannon C."/>
            <person name="Castanera R."/>
            <person name="Culley D."/>
            <person name="Daum C."/>
            <person name="Ezra D."/>
            <person name="Gonzalez J."/>
            <person name="Henrissat B."/>
            <person name="Kuo A."/>
            <person name="Liang C."/>
            <person name="Lipzen A."/>
            <person name="Lutzoni F."/>
            <person name="Magnuson J."/>
            <person name="Mondo S."/>
            <person name="Nolan M."/>
            <person name="Ohm R."/>
            <person name="Pangilinan J."/>
            <person name="Park H.-J."/>
            <person name="Ramirez L."/>
            <person name="Alfaro M."/>
            <person name="Sun H."/>
            <person name="Tritt A."/>
            <person name="Yoshinaga Y."/>
            <person name="Zwiers L.-H."/>
            <person name="Turgeon B."/>
            <person name="Goodwin S."/>
            <person name="Spatafora J."/>
            <person name="Crous P."/>
            <person name="Grigoriev I."/>
        </authorList>
    </citation>
    <scope>NUCLEOTIDE SEQUENCE</scope>
    <source>
        <strain evidence="6">SCOH1-5</strain>
    </source>
</reference>
<dbReference type="CDD" id="cd05466">
    <property type="entry name" value="PBP2_LTTR_substrate"/>
    <property type="match status" value="1"/>
</dbReference>
<dbReference type="OrthoDB" id="5572228at2759"/>
<dbReference type="InterPro" id="IPR005119">
    <property type="entry name" value="LysR_subst-bd"/>
</dbReference>
<accession>A0A6A6F0R9</accession>
<sequence length="297" mass="34124">MDIRQLKYFVAIVEENNITKAAKRLNIAQPPLSYQLKLLEQTLGIDLFKRYGKKLELTLAGKTLYKRAVYLINQLNETVDEIQDIKNGIRGEISVGVGHLDLYRLPDKINNFRKRYPEVTFKILDRDTNNLVRLLESRKIEMAILNLPIVIDSSTVEMLRLGDIKYSLFVPKSWDVAESKHTITYKEIEQLPLVLSRREDGVGGTYEAIIEESKKHGVKLNIICECNNPHSAFTFVEAGIGATIMPNYIFNRFSKHNIRPLEIVGSSLSMESVVLWSKDRYISKIAEEFIQEFVSDQ</sequence>
<dbReference type="GO" id="GO:0005829">
    <property type="term" value="C:cytosol"/>
    <property type="evidence" value="ECO:0007669"/>
    <property type="project" value="TreeGrafter"/>
</dbReference>
<evidence type="ECO:0000313" key="6">
    <source>
        <dbReference type="EMBL" id="KAF2206131.1"/>
    </source>
</evidence>
<dbReference type="GO" id="GO:0003677">
    <property type="term" value="F:DNA binding"/>
    <property type="evidence" value="ECO:0007669"/>
    <property type="project" value="UniProtKB-KW"/>
</dbReference>
<proteinExistence type="inferred from homology"/>
<dbReference type="InterPro" id="IPR000847">
    <property type="entry name" value="LysR_HTH_N"/>
</dbReference>
<keyword evidence="3" id="KW-0238">DNA-binding</keyword>
<comment type="similarity">
    <text evidence="1">Belongs to the LysR transcriptional regulatory family.</text>
</comment>
<dbReference type="PRINTS" id="PR00039">
    <property type="entry name" value="HTHLYSR"/>
</dbReference>
<feature type="domain" description="HTH lysR-type" evidence="5">
    <location>
        <begin position="1"/>
        <end position="58"/>
    </location>
</feature>
<dbReference type="SUPFAM" id="SSF46785">
    <property type="entry name" value="Winged helix' DNA-binding domain"/>
    <property type="match status" value="1"/>
</dbReference>
<dbReference type="InterPro" id="IPR036388">
    <property type="entry name" value="WH-like_DNA-bd_sf"/>
</dbReference>
<evidence type="ECO:0000256" key="3">
    <source>
        <dbReference type="ARBA" id="ARBA00023125"/>
    </source>
</evidence>
<organism evidence="6 7">
    <name type="scientific">Cercospora zeae-maydis SCOH1-5</name>
    <dbReference type="NCBI Taxonomy" id="717836"/>
    <lineage>
        <taxon>Eukaryota</taxon>
        <taxon>Fungi</taxon>
        <taxon>Dikarya</taxon>
        <taxon>Ascomycota</taxon>
        <taxon>Pezizomycotina</taxon>
        <taxon>Dothideomycetes</taxon>
        <taxon>Dothideomycetidae</taxon>
        <taxon>Mycosphaerellales</taxon>
        <taxon>Mycosphaerellaceae</taxon>
        <taxon>Cercospora</taxon>
    </lineage>
</organism>
<evidence type="ECO:0000313" key="7">
    <source>
        <dbReference type="Proteomes" id="UP000799539"/>
    </source>
</evidence>